<accession>A0A067S9D9</accession>
<evidence type="ECO:0000313" key="3">
    <source>
        <dbReference type="Proteomes" id="UP000027222"/>
    </source>
</evidence>
<keyword evidence="1" id="KW-0732">Signal</keyword>
<dbReference type="EMBL" id="KL142422">
    <property type="protein sequence ID" value="KDR66572.1"/>
    <property type="molecule type" value="Genomic_DNA"/>
</dbReference>
<dbReference type="PROSITE" id="PS51257">
    <property type="entry name" value="PROKAR_LIPOPROTEIN"/>
    <property type="match status" value="1"/>
</dbReference>
<proteinExistence type="predicted"/>
<dbReference type="HOGENOM" id="CLU_3106494_0_0_1"/>
<evidence type="ECO:0000256" key="1">
    <source>
        <dbReference type="SAM" id="SignalP"/>
    </source>
</evidence>
<organism evidence="2 3">
    <name type="scientific">Galerina marginata (strain CBS 339.88)</name>
    <dbReference type="NCBI Taxonomy" id="685588"/>
    <lineage>
        <taxon>Eukaryota</taxon>
        <taxon>Fungi</taxon>
        <taxon>Dikarya</taxon>
        <taxon>Basidiomycota</taxon>
        <taxon>Agaricomycotina</taxon>
        <taxon>Agaricomycetes</taxon>
        <taxon>Agaricomycetidae</taxon>
        <taxon>Agaricales</taxon>
        <taxon>Agaricineae</taxon>
        <taxon>Strophariaceae</taxon>
        <taxon>Galerina</taxon>
    </lineage>
</organism>
<protein>
    <recommendedName>
        <fullName evidence="4">Extracellular membrane protein CFEM domain-containing protein</fullName>
    </recommendedName>
</protein>
<sequence length="51" mass="5364">MRFFTVLTPVLIGLAAMASAQSCSQSCLDLLTHCANSGASARHCVAEYLTC</sequence>
<feature type="chain" id="PRO_5001645649" description="Extracellular membrane protein CFEM domain-containing protein" evidence="1">
    <location>
        <begin position="21"/>
        <end position="51"/>
    </location>
</feature>
<evidence type="ECO:0000313" key="2">
    <source>
        <dbReference type="EMBL" id="KDR66572.1"/>
    </source>
</evidence>
<evidence type="ECO:0008006" key="4">
    <source>
        <dbReference type="Google" id="ProtNLM"/>
    </source>
</evidence>
<reference evidence="3" key="1">
    <citation type="journal article" date="2014" name="Proc. Natl. Acad. Sci. U.S.A.">
        <title>Extensive sampling of basidiomycete genomes demonstrates inadequacy of the white-rot/brown-rot paradigm for wood decay fungi.</title>
        <authorList>
            <person name="Riley R."/>
            <person name="Salamov A.A."/>
            <person name="Brown D.W."/>
            <person name="Nagy L.G."/>
            <person name="Floudas D."/>
            <person name="Held B.W."/>
            <person name="Levasseur A."/>
            <person name="Lombard V."/>
            <person name="Morin E."/>
            <person name="Otillar R."/>
            <person name="Lindquist E.A."/>
            <person name="Sun H."/>
            <person name="LaButti K.M."/>
            <person name="Schmutz J."/>
            <person name="Jabbour D."/>
            <person name="Luo H."/>
            <person name="Baker S.E."/>
            <person name="Pisabarro A.G."/>
            <person name="Walton J.D."/>
            <person name="Blanchette R.A."/>
            <person name="Henrissat B."/>
            <person name="Martin F."/>
            <person name="Cullen D."/>
            <person name="Hibbett D.S."/>
            <person name="Grigoriev I.V."/>
        </authorList>
    </citation>
    <scope>NUCLEOTIDE SEQUENCE [LARGE SCALE GENOMIC DNA]</scope>
    <source>
        <strain evidence="3">CBS 339.88</strain>
    </source>
</reference>
<dbReference type="AlphaFoldDB" id="A0A067S9D9"/>
<gene>
    <name evidence="2" type="ORF">GALMADRAFT_259096</name>
</gene>
<feature type="signal peptide" evidence="1">
    <location>
        <begin position="1"/>
        <end position="20"/>
    </location>
</feature>
<dbReference type="Proteomes" id="UP000027222">
    <property type="component" value="Unassembled WGS sequence"/>
</dbReference>
<name>A0A067S9D9_GALM3</name>
<keyword evidence="3" id="KW-1185">Reference proteome</keyword>